<comment type="caution">
    <text evidence="1">The sequence shown here is derived from an EMBL/GenBank/DDBJ whole genome shotgun (WGS) entry which is preliminary data.</text>
</comment>
<accession>A0ABP7FTA7</accession>
<protein>
    <recommendedName>
        <fullName evidence="3">ABM domain-containing protein</fullName>
    </recommendedName>
</protein>
<evidence type="ECO:0000313" key="1">
    <source>
        <dbReference type="EMBL" id="GAA3746746.1"/>
    </source>
</evidence>
<sequence length="128" mass="14594">MPTERSAPILFHNTMRVAEGHWESFRRAAEHAVAFTEEQAPQLMVEIFADEDRMLAHSFQLYEDSDAIRAHWRMSGSYISDIMEHCSVERLDVYGEPDQVIVDTLRSSSGDVPITIHPRLAGFTRFAG</sequence>
<evidence type="ECO:0008006" key="3">
    <source>
        <dbReference type="Google" id="ProtNLM"/>
    </source>
</evidence>
<dbReference type="Proteomes" id="UP001500908">
    <property type="component" value="Unassembled WGS sequence"/>
</dbReference>
<reference evidence="2" key="1">
    <citation type="journal article" date="2019" name="Int. J. Syst. Evol. Microbiol.">
        <title>The Global Catalogue of Microorganisms (GCM) 10K type strain sequencing project: providing services to taxonomists for standard genome sequencing and annotation.</title>
        <authorList>
            <consortium name="The Broad Institute Genomics Platform"/>
            <consortium name="The Broad Institute Genome Sequencing Center for Infectious Disease"/>
            <person name="Wu L."/>
            <person name="Ma J."/>
        </authorList>
    </citation>
    <scope>NUCLEOTIDE SEQUENCE [LARGE SCALE GENOMIC DNA]</scope>
    <source>
        <strain evidence="2">JCM 17137</strain>
    </source>
</reference>
<dbReference type="InterPro" id="IPR011008">
    <property type="entry name" value="Dimeric_a/b-barrel"/>
</dbReference>
<gene>
    <name evidence="1" type="ORF">GCM10022402_27830</name>
</gene>
<dbReference type="SUPFAM" id="SSF54909">
    <property type="entry name" value="Dimeric alpha+beta barrel"/>
    <property type="match status" value="1"/>
</dbReference>
<dbReference type="EMBL" id="BAABDD010000011">
    <property type="protein sequence ID" value="GAA3746746.1"/>
    <property type="molecule type" value="Genomic_DNA"/>
</dbReference>
<dbReference type="RefSeq" id="WP_344971741.1">
    <property type="nucleotide sequence ID" value="NZ_BAABDD010000011.1"/>
</dbReference>
<name>A0ABP7FTA7_9ACTN</name>
<evidence type="ECO:0000313" key="2">
    <source>
        <dbReference type="Proteomes" id="UP001500908"/>
    </source>
</evidence>
<proteinExistence type="predicted"/>
<organism evidence="1 2">
    <name type="scientific">Salinactinospora qingdaonensis</name>
    <dbReference type="NCBI Taxonomy" id="702744"/>
    <lineage>
        <taxon>Bacteria</taxon>
        <taxon>Bacillati</taxon>
        <taxon>Actinomycetota</taxon>
        <taxon>Actinomycetes</taxon>
        <taxon>Streptosporangiales</taxon>
        <taxon>Nocardiopsidaceae</taxon>
        <taxon>Salinactinospora</taxon>
    </lineage>
</organism>
<keyword evidence="2" id="KW-1185">Reference proteome</keyword>